<evidence type="ECO:0000313" key="3">
    <source>
        <dbReference type="EMBL" id="KAJ5166321.1"/>
    </source>
</evidence>
<dbReference type="InterPro" id="IPR011257">
    <property type="entry name" value="DNA_glycosylase"/>
</dbReference>
<feature type="compositionally biased region" description="Polar residues" evidence="1">
    <location>
        <begin position="75"/>
        <end position="93"/>
    </location>
</feature>
<dbReference type="Gene3D" id="1.10.340.30">
    <property type="entry name" value="Hypothetical protein, domain 2"/>
    <property type="match status" value="1"/>
</dbReference>
<feature type="compositionally biased region" description="Polar residues" evidence="1">
    <location>
        <begin position="388"/>
        <end position="405"/>
    </location>
</feature>
<feature type="compositionally biased region" description="Low complexity" evidence="1">
    <location>
        <begin position="601"/>
        <end position="615"/>
    </location>
</feature>
<dbReference type="InterPro" id="IPR023170">
    <property type="entry name" value="HhH_base_excis_C"/>
</dbReference>
<gene>
    <name evidence="3" type="ORF">N7482_005102</name>
</gene>
<feature type="domain" description="HhH-GPD" evidence="2">
    <location>
        <begin position="305"/>
        <end position="516"/>
    </location>
</feature>
<evidence type="ECO:0000313" key="4">
    <source>
        <dbReference type="Proteomes" id="UP001149163"/>
    </source>
</evidence>
<feature type="compositionally biased region" description="Basic residues" evidence="1">
    <location>
        <begin position="1"/>
        <end position="13"/>
    </location>
</feature>
<feature type="compositionally biased region" description="Basic and acidic residues" evidence="1">
    <location>
        <begin position="378"/>
        <end position="387"/>
    </location>
</feature>
<feature type="region of interest" description="Disordered" evidence="1">
    <location>
        <begin position="378"/>
        <end position="405"/>
    </location>
</feature>
<keyword evidence="4" id="KW-1185">Reference proteome</keyword>
<dbReference type="Pfam" id="PF00730">
    <property type="entry name" value="HhH-GPD"/>
    <property type="match status" value="1"/>
</dbReference>
<dbReference type="OrthoDB" id="5607at2759"/>
<dbReference type="EMBL" id="JAPQKN010000003">
    <property type="protein sequence ID" value="KAJ5166321.1"/>
    <property type="molecule type" value="Genomic_DNA"/>
</dbReference>
<dbReference type="GO" id="GO:0000702">
    <property type="term" value="F:oxidized base lesion DNA N-glycosylase activity"/>
    <property type="evidence" value="ECO:0007669"/>
    <property type="project" value="UniProtKB-ARBA"/>
</dbReference>
<accession>A0A9W9I397</accession>
<dbReference type="RefSeq" id="XP_056542782.1">
    <property type="nucleotide sequence ID" value="XM_056687227.1"/>
</dbReference>
<proteinExistence type="predicted"/>
<dbReference type="InterPro" id="IPR003265">
    <property type="entry name" value="HhH-GPD_domain"/>
</dbReference>
<dbReference type="Gene3D" id="1.10.1670.10">
    <property type="entry name" value="Helix-hairpin-Helix base-excision DNA repair enzymes (C-terminal)"/>
    <property type="match status" value="1"/>
</dbReference>
<protein>
    <recommendedName>
        <fullName evidence="2">HhH-GPD domain-containing protein</fullName>
    </recommendedName>
</protein>
<evidence type="ECO:0000259" key="2">
    <source>
        <dbReference type="SMART" id="SM00478"/>
    </source>
</evidence>
<dbReference type="PANTHER" id="PTHR47203">
    <property type="match status" value="1"/>
</dbReference>
<feature type="region of interest" description="Disordered" evidence="1">
    <location>
        <begin position="543"/>
        <end position="652"/>
    </location>
</feature>
<feature type="compositionally biased region" description="Basic and acidic residues" evidence="1">
    <location>
        <begin position="643"/>
        <end position="652"/>
    </location>
</feature>
<dbReference type="AlphaFoldDB" id="A0A9W9I397"/>
<organism evidence="3 4">
    <name type="scientific">Penicillium canariense</name>
    <dbReference type="NCBI Taxonomy" id="189055"/>
    <lineage>
        <taxon>Eukaryota</taxon>
        <taxon>Fungi</taxon>
        <taxon>Dikarya</taxon>
        <taxon>Ascomycota</taxon>
        <taxon>Pezizomycotina</taxon>
        <taxon>Eurotiomycetes</taxon>
        <taxon>Eurotiomycetidae</taxon>
        <taxon>Eurotiales</taxon>
        <taxon>Aspergillaceae</taxon>
        <taxon>Penicillium</taxon>
    </lineage>
</organism>
<feature type="compositionally biased region" description="Polar residues" evidence="1">
    <location>
        <begin position="46"/>
        <end position="63"/>
    </location>
</feature>
<reference evidence="3" key="1">
    <citation type="submission" date="2022-11" db="EMBL/GenBank/DDBJ databases">
        <authorList>
            <person name="Petersen C."/>
        </authorList>
    </citation>
    <scope>NUCLEOTIDE SEQUENCE</scope>
    <source>
        <strain evidence="3">IBT 26290</strain>
    </source>
</reference>
<feature type="region of interest" description="Disordered" evidence="1">
    <location>
        <begin position="1"/>
        <end position="109"/>
    </location>
</feature>
<dbReference type="CDD" id="cd00056">
    <property type="entry name" value="ENDO3c"/>
    <property type="match status" value="1"/>
</dbReference>
<sequence>MKTTPQKRKRAPTRSKSSSASKASAQNAAYTGTQDPVSPSPPNDTPGETSSKLRITLEDQQPPISGAKAKLTAPQLVSPNIDNSFQNARSSPATPSPAEGDSGISLPSPEKEIVLARKNYHDLSAEPEVSANAADKGNQVLKEHVITKPATGPAPQPPIDMLDSPSFIDLPHNLGRVPPSIPAGSAGSFGGPIEDIQPLSLNEINFNDPIADIQPPVDTAVPVPAHGANTTTKKTKNSTYGLTPGRTPYPKFKAPSAAACKKVNDLLSKIHGEVIAPQTIPDPSLTITGCGEVPSVLDALIRTLLSGATTGSNSARAFNGLVQRFGTLTEGIGQGSVNWDAVRQASLQDVFKAIQSGGLADIKSKNLKALLDQVYEENQERKNRHMSENSSPTSDSVQPRVSDQATEAEEVKQYDIASANEHYLNLQYIHKYKTSKALKALIRYPGIGPKTAACVLLFCLQRPCFAVDTHIFRICKWLGWVPKTANEITAFSHLDVRIPDEFKYSLHQLLIKHGKECPRCRAITSPASADWGKGCAIEALVKRTGKRKGGPPSRKTSLQSKATKVEPASRASKRVAGTAKKSTKEGAPRATIKTAQKKAKATSATKKAAGKTTQQTKKRKIPAPTAAPSRRSARVQNLIVKQNGEKGSDFKP</sequence>
<reference evidence="3" key="2">
    <citation type="journal article" date="2023" name="IMA Fungus">
        <title>Comparative genomic study of the Penicillium genus elucidates a diverse pangenome and 15 lateral gene transfer events.</title>
        <authorList>
            <person name="Petersen C."/>
            <person name="Sorensen T."/>
            <person name="Nielsen M.R."/>
            <person name="Sondergaard T.E."/>
            <person name="Sorensen J.L."/>
            <person name="Fitzpatrick D.A."/>
            <person name="Frisvad J.C."/>
            <person name="Nielsen K.L."/>
        </authorList>
    </citation>
    <scope>NUCLEOTIDE SEQUENCE</scope>
    <source>
        <strain evidence="3">IBT 26290</strain>
    </source>
</reference>
<feature type="region of interest" description="Disordered" evidence="1">
    <location>
        <begin position="225"/>
        <end position="247"/>
    </location>
</feature>
<dbReference type="GO" id="GO:0006285">
    <property type="term" value="P:base-excision repair, AP site formation"/>
    <property type="evidence" value="ECO:0007669"/>
    <property type="project" value="UniProtKB-ARBA"/>
</dbReference>
<dbReference type="PANTHER" id="PTHR47203:SF1">
    <property type="entry name" value="HYPOTHETICAL BASE EXCISION DNA REPAIR PROTEIN (EUROFUNG)"/>
    <property type="match status" value="1"/>
</dbReference>
<name>A0A9W9I397_9EURO</name>
<dbReference type="Proteomes" id="UP001149163">
    <property type="component" value="Unassembled WGS sequence"/>
</dbReference>
<feature type="compositionally biased region" description="Low complexity" evidence="1">
    <location>
        <begin position="14"/>
        <end position="29"/>
    </location>
</feature>
<dbReference type="GeneID" id="81426403"/>
<dbReference type="SMART" id="SM00478">
    <property type="entry name" value="ENDO3c"/>
    <property type="match status" value="1"/>
</dbReference>
<evidence type="ECO:0000256" key="1">
    <source>
        <dbReference type="SAM" id="MobiDB-lite"/>
    </source>
</evidence>
<dbReference type="SUPFAM" id="SSF48150">
    <property type="entry name" value="DNA-glycosylase"/>
    <property type="match status" value="1"/>
</dbReference>
<comment type="caution">
    <text evidence="3">The sequence shown here is derived from an EMBL/GenBank/DDBJ whole genome shotgun (WGS) entry which is preliminary data.</text>
</comment>